<reference evidence="1 2" key="1">
    <citation type="submission" date="2018-06" db="EMBL/GenBank/DDBJ databases">
        <title>Comparative genomics reveals the genomic features of Rhizophagus irregularis, R. cerebriforme, R. diaphanum and Gigaspora rosea, and their symbiotic lifestyle signature.</title>
        <authorList>
            <person name="Morin E."/>
            <person name="San Clemente H."/>
            <person name="Chen E.C.H."/>
            <person name="De La Providencia I."/>
            <person name="Hainaut M."/>
            <person name="Kuo A."/>
            <person name="Kohler A."/>
            <person name="Murat C."/>
            <person name="Tang N."/>
            <person name="Roy S."/>
            <person name="Loubradou J."/>
            <person name="Henrissat B."/>
            <person name="Grigoriev I.V."/>
            <person name="Corradi N."/>
            <person name="Roux C."/>
            <person name="Martin F.M."/>
        </authorList>
    </citation>
    <scope>NUCLEOTIDE SEQUENCE [LARGE SCALE GENOMIC DNA]</scope>
    <source>
        <strain evidence="1 2">DAOM 227022</strain>
    </source>
</reference>
<gene>
    <name evidence="1" type="ORF">C1645_737479</name>
</gene>
<name>A0A397SZC4_9GLOM</name>
<dbReference type="EMBL" id="QKYT01000166">
    <property type="protein sequence ID" value="RIA90932.1"/>
    <property type="molecule type" value="Genomic_DNA"/>
</dbReference>
<dbReference type="Proteomes" id="UP000265703">
    <property type="component" value="Unassembled WGS sequence"/>
</dbReference>
<comment type="caution">
    <text evidence="1">The sequence shown here is derived from an EMBL/GenBank/DDBJ whole genome shotgun (WGS) entry which is preliminary data.</text>
</comment>
<accession>A0A397SZC4</accession>
<dbReference type="OrthoDB" id="2443938at2759"/>
<dbReference type="AlphaFoldDB" id="A0A397SZC4"/>
<organism evidence="1 2">
    <name type="scientific">Glomus cerebriforme</name>
    <dbReference type="NCBI Taxonomy" id="658196"/>
    <lineage>
        <taxon>Eukaryota</taxon>
        <taxon>Fungi</taxon>
        <taxon>Fungi incertae sedis</taxon>
        <taxon>Mucoromycota</taxon>
        <taxon>Glomeromycotina</taxon>
        <taxon>Glomeromycetes</taxon>
        <taxon>Glomerales</taxon>
        <taxon>Glomeraceae</taxon>
        <taxon>Glomus</taxon>
    </lineage>
</organism>
<proteinExistence type="predicted"/>
<keyword evidence="2" id="KW-1185">Reference proteome</keyword>
<sequence>MELILLLLGKKASRCSIAVNFLPTSPPEFRSKAVKPIWMILEQENTDPYYENAIEKYFKRPNGHEFDIITYPEYFRKYKIISNQYEIYNIITTSWGSLKEIKKHPFFFITGSAGIVIKICDQENVEVAFPLTDGIKTFTVQKDTVYFTFNDRHVLEEYERLQEIYNKNITSFFT</sequence>
<evidence type="ECO:0000313" key="2">
    <source>
        <dbReference type="Proteomes" id="UP000265703"/>
    </source>
</evidence>
<evidence type="ECO:0000313" key="1">
    <source>
        <dbReference type="EMBL" id="RIA90932.1"/>
    </source>
</evidence>
<protein>
    <submittedName>
        <fullName evidence="1">Uncharacterized protein</fullName>
    </submittedName>
</protein>